<keyword evidence="4 8" id="KW-0812">Transmembrane</keyword>
<feature type="transmembrane region" description="Helical" evidence="8">
    <location>
        <begin position="276"/>
        <end position="301"/>
    </location>
</feature>
<feature type="compositionally biased region" description="Low complexity" evidence="7">
    <location>
        <begin position="42"/>
        <end position="51"/>
    </location>
</feature>
<evidence type="ECO:0000256" key="7">
    <source>
        <dbReference type="SAM" id="MobiDB-lite"/>
    </source>
</evidence>
<keyword evidence="3" id="KW-1003">Cell membrane</keyword>
<evidence type="ECO:0000256" key="8">
    <source>
        <dbReference type="SAM" id="Phobius"/>
    </source>
</evidence>
<feature type="transmembrane region" description="Helical" evidence="8">
    <location>
        <begin position="57"/>
        <end position="79"/>
    </location>
</feature>
<evidence type="ECO:0000313" key="10">
    <source>
        <dbReference type="Proteomes" id="UP000003022"/>
    </source>
</evidence>
<evidence type="ECO:0000313" key="9">
    <source>
        <dbReference type="EMBL" id="EGG49669.1"/>
    </source>
</evidence>
<reference evidence="9 10" key="1">
    <citation type="journal article" date="2011" name="J. Bacteriol.">
        <title>Draft genome sequence of the marine bacterium Streptomyces griseoaurantiacus M045, which produces novel manumycin-type antibiotics with a pABA core component.</title>
        <authorList>
            <person name="Li F."/>
            <person name="Jiang P."/>
            <person name="Zheng H."/>
            <person name="Wang S."/>
            <person name="Zhao G."/>
            <person name="Qin S."/>
            <person name="Liu Z."/>
        </authorList>
    </citation>
    <scope>NUCLEOTIDE SEQUENCE [LARGE SCALE GENOMIC DNA]</scope>
    <source>
        <strain evidence="9 10">M045</strain>
    </source>
</reference>
<evidence type="ECO:0000256" key="4">
    <source>
        <dbReference type="ARBA" id="ARBA00022692"/>
    </source>
</evidence>
<keyword evidence="5 8" id="KW-1133">Transmembrane helix</keyword>
<dbReference type="GO" id="GO:0005886">
    <property type="term" value="C:plasma membrane"/>
    <property type="evidence" value="ECO:0007669"/>
    <property type="project" value="UniProtKB-SubCell"/>
</dbReference>
<evidence type="ECO:0000256" key="1">
    <source>
        <dbReference type="ARBA" id="ARBA00004651"/>
    </source>
</evidence>
<organism evidence="9 10">
    <name type="scientific">Streptomyces griseoaurantiacus M045</name>
    <dbReference type="NCBI Taxonomy" id="996637"/>
    <lineage>
        <taxon>Bacteria</taxon>
        <taxon>Bacillati</taxon>
        <taxon>Actinomycetota</taxon>
        <taxon>Actinomycetes</taxon>
        <taxon>Kitasatosporales</taxon>
        <taxon>Streptomycetaceae</taxon>
        <taxon>Streptomyces</taxon>
        <taxon>Streptomyces aurantiacus group</taxon>
    </lineage>
</organism>
<dbReference type="STRING" id="996637.SGM_0009"/>
<protein>
    <submittedName>
        <fullName evidence="9">Permease</fullName>
    </submittedName>
</protein>
<feature type="region of interest" description="Disordered" evidence="7">
    <location>
        <begin position="1"/>
        <end position="56"/>
    </location>
</feature>
<dbReference type="PANTHER" id="PTHR34184:SF4">
    <property type="entry name" value="UPF0718 PROTEIN YCGR"/>
    <property type="match status" value="1"/>
</dbReference>
<keyword evidence="10" id="KW-1185">Reference proteome</keyword>
<feature type="transmembrane region" description="Helical" evidence="8">
    <location>
        <begin position="252"/>
        <end position="269"/>
    </location>
</feature>
<dbReference type="Proteomes" id="UP000003022">
    <property type="component" value="Unassembled WGS sequence"/>
</dbReference>
<sequence>MSSEASRHHSRTEGEGTHRRPILAGGNSPVAISKPAPPGPVPRSRGPQPGRRGQEGWHFNSSLALTMLLPVVVVAQGPIRRALATPVMQSWMTVFVAMVVQALPFLAFGALLSAAITVFVPPSFFARALPARTALAVPVAGVAGAVLPGCECASVPVAGALVGRGVTPAAALAFLLSAPAINPVVLTATAVAFPHDPRMVLARFLASLLVACAMGWSWQRLGRPGWLRLPTPTEHTGSSRGERFWGSVRHDTVHAGGFLVLGAMAAATLKTAAPASWLLTAAGDPVLAVLTLAVLAVVLSICSEADAFVVASLTPFSLTARLTFLVVGPMIDLKLFAMQAGTFGRGFALRFAPATFALAVAGSVLTGTVLL</sequence>
<feature type="transmembrane region" description="Helical" evidence="8">
    <location>
        <begin position="169"/>
        <end position="193"/>
    </location>
</feature>
<accession>F3N9H5</accession>
<comment type="subcellular location">
    <subcellularLocation>
        <location evidence="1">Cell membrane</location>
        <topology evidence="1">Multi-pass membrane protein</topology>
    </subcellularLocation>
</comment>
<feature type="compositionally biased region" description="Basic and acidic residues" evidence="7">
    <location>
        <begin position="1"/>
        <end position="18"/>
    </location>
</feature>
<dbReference type="eggNOG" id="COG0701">
    <property type="taxonomic scope" value="Bacteria"/>
</dbReference>
<feature type="transmembrane region" description="Helical" evidence="8">
    <location>
        <begin position="91"/>
        <end position="120"/>
    </location>
</feature>
<name>F3N9H5_9ACTN</name>
<evidence type="ECO:0000256" key="3">
    <source>
        <dbReference type="ARBA" id="ARBA00022475"/>
    </source>
</evidence>
<dbReference type="AlphaFoldDB" id="F3N9H5"/>
<dbReference type="Pfam" id="PF03773">
    <property type="entry name" value="ArsP_1"/>
    <property type="match status" value="2"/>
</dbReference>
<gene>
    <name evidence="9" type="ORF">SGM_0009</name>
</gene>
<evidence type="ECO:0000256" key="6">
    <source>
        <dbReference type="ARBA" id="ARBA00023136"/>
    </source>
</evidence>
<keyword evidence="6 8" id="KW-0472">Membrane</keyword>
<feature type="transmembrane region" description="Helical" evidence="8">
    <location>
        <begin position="347"/>
        <end position="370"/>
    </location>
</feature>
<comment type="similarity">
    <text evidence="2">Belongs to the UPF0718 family.</text>
</comment>
<dbReference type="PANTHER" id="PTHR34184">
    <property type="entry name" value="UPF0718 PROTEIN YCGR"/>
    <property type="match status" value="1"/>
</dbReference>
<dbReference type="InterPro" id="IPR005524">
    <property type="entry name" value="DUF318"/>
</dbReference>
<feature type="transmembrane region" description="Helical" evidence="8">
    <location>
        <begin position="200"/>
        <end position="218"/>
    </location>
</feature>
<dbReference type="InterPro" id="IPR052923">
    <property type="entry name" value="UPF0718"/>
</dbReference>
<comment type="caution">
    <text evidence="9">The sequence shown here is derived from an EMBL/GenBank/DDBJ whole genome shotgun (WGS) entry which is preliminary data.</text>
</comment>
<evidence type="ECO:0000256" key="5">
    <source>
        <dbReference type="ARBA" id="ARBA00022989"/>
    </source>
</evidence>
<dbReference type="EMBL" id="AEYX01000001">
    <property type="protein sequence ID" value="EGG49669.1"/>
    <property type="molecule type" value="Genomic_DNA"/>
</dbReference>
<evidence type="ECO:0000256" key="2">
    <source>
        <dbReference type="ARBA" id="ARBA00006386"/>
    </source>
</evidence>
<proteinExistence type="inferred from homology"/>